<name>A0A9Q0AK86_9PEZI</name>
<feature type="compositionally biased region" description="Polar residues" evidence="6">
    <location>
        <begin position="288"/>
        <end position="297"/>
    </location>
</feature>
<dbReference type="PANTHER" id="PTHR33048">
    <property type="entry name" value="PTH11-LIKE INTEGRAL MEMBRANE PROTEIN (AFU_ORTHOLOGUE AFUA_5G11245)"/>
    <property type="match status" value="1"/>
</dbReference>
<feature type="transmembrane region" description="Helical" evidence="7">
    <location>
        <begin position="16"/>
        <end position="38"/>
    </location>
</feature>
<dbReference type="Pfam" id="PF20684">
    <property type="entry name" value="Fung_rhodopsin"/>
    <property type="match status" value="1"/>
</dbReference>
<feature type="region of interest" description="Disordered" evidence="6">
    <location>
        <begin position="331"/>
        <end position="350"/>
    </location>
</feature>
<evidence type="ECO:0000313" key="10">
    <source>
        <dbReference type="Proteomes" id="UP000829685"/>
    </source>
</evidence>
<feature type="transmembrane region" description="Helical" evidence="7">
    <location>
        <begin position="95"/>
        <end position="117"/>
    </location>
</feature>
<dbReference type="Proteomes" id="UP000829685">
    <property type="component" value="Unassembled WGS sequence"/>
</dbReference>
<keyword evidence="2 7" id="KW-0812">Transmembrane</keyword>
<dbReference type="GO" id="GO:0016020">
    <property type="term" value="C:membrane"/>
    <property type="evidence" value="ECO:0007669"/>
    <property type="project" value="UniProtKB-SubCell"/>
</dbReference>
<organism evidence="9 10">
    <name type="scientific">Neoarthrinium moseri</name>
    <dbReference type="NCBI Taxonomy" id="1658444"/>
    <lineage>
        <taxon>Eukaryota</taxon>
        <taxon>Fungi</taxon>
        <taxon>Dikarya</taxon>
        <taxon>Ascomycota</taxon>
        <taxon>Pezizomycotina</taxon>
        <taxon>Sordariomycetes</taxon>
        <taxon>Xylariomycetidae</taxon>
        <taxon>Amphisphaeriales</taxon>
        <taxon>Apiosporaceae</taxon>
        <taxon>Neoarthrinium</taxon>
    </lineage>
</organism>
<evidence type="ECO:0000256" key="3">
    <source>
        <dbReference type="ARBA" id="ARBA00022989"/>
    </source>
</evidence>
<evidence type="ECO:0000256" key="4">
    <source>
        <dbReference type="ARBA" id="ARBA00023136"/>
    </source>
</evidence>
<evidence type="ECO:0000313" key="9">
    <source>
        <dbReference type="EMBL" id="KAI1856167.1"/>
    </source>
</evidence>
<evidence type="ECO:0000259" key="8">
    <source>
        <dbReference type="Pfam" id="PF20684"/>
    </source>
</evidence>
<feature type="transmembrane region" description="Helical" evidence="7">
    <location>
        <begin position="129"/>
        <end position="149"/>
    </location>
</feature>
<feature type="region of interest" description="Disordered" evidence="6">
    <location>
        <begin position="393"/>
        <end position="442"/>
    </location>
</feature>
<feature type="transmembrane region" description="Helical" evidence="7">
    <location>
        <begin position="254"/>
        <end position="273"/>
    </location>
</feature>
<dbReference type="EMBL" id="JAFIMR010000046">
    <property type="protein sequence ID" value="KAI1856167.1"/>
    <property type="molecule type" value="Genomic_DNA"/>
</dbReference>
<dbReference type="InterPro" id="IPR049326">
    <property type="entry name" value="Rhodopsin_dom_fungi"/>
</dbReference>
<evidence type="ECO:0000256" key="5">
    <source>
        <dbReference type="ARBA" id="ARBA00038359"/>
    </source>
</evidence>
<comment type="similarity">
    <text evidence="5">Belongs to the SAT4 family.</text>
</comment>
<keyword evidence="10" id="KW-1185">Reference proteome</keyword>
<feature type="compositionally biased region" description="Polar residues" evidence="6">
    <location>
        <begin position="393"/>
        <end position="402"/>
    </location>
</feature>
<dbReference type="AlphaFoldDB" id="A0A9Q0AK86"/>
<evidence type="ECO:0000256" key="2">
    <source>
        <dbReference type="ARBA" id="ARBA00022692"/>
    </source>
</evidence>
<proteinExistence type="inferred from homology"/>
<accession>A0A9Q0AK86</accession>
<feature type="region of interest" description="Disordered" evidence="6">
    <location>
        <begin position="288"/>
        <end position="314"/>
    </location>
</feature>
<evidence type="ECO:0000256" key="6">
    <source>
        <dbReference type="SAM" id="MobiDB-lite"/>
    </source>
</evidence>
<comment type="caution">
    <text evidence="9">The sequence shown here is derived from an EMBL/GenBank/DDBJ whole genome shotgun (WGS) entry which is preliminary data.</text>
</comment>
<evidence type="ECO:0000256" key="1">
    <source>
        <dbReference type="ARBA" id="ARBA00004141"/>
    </source>
</evidence>
<feature type="transmembrane region" description="Helical" evidence="7">
    <location>
        <begin position="216"/>
        <end position="234"/>
    </location>
</feature>
<evidence type="ECO:0000256" key="7">
    <source>
        <dbReference type="SAM" id="Phobius"/>
    </source>
</evidence>
<feature type="domain" description="Rhodopsin" evidence="8">
    <location>
        <begin position="34"/>
        <end position="278"/>
    </location>
</feature>
<feature type="transmembrane region" description="Helical" evidence="7">
    <location>
        <begin position="182"/>
        <end position="204"/>
    </location>
</feature>
<dbReference type="OrthoDB" id="4682787at2759"/>
<sequence length="442" mass="48753">MSAQDPTVSTENNGGALVGTSIAFLILTWLSVFLRTYVRAFMLKGFQADDWLMLVAQANYTISCGFILRGVYYGVGRHNKSLDQYDEIQALKYQALATATYIANMMFIKLSIGIFLLRLATQKRYRYAIYGSIVIVSIWSIVLFFWNLFQCHPFEAQWDYTILQNDPTAFCVSADQIVSAAYALSVMTILSDWFYALIPIPIVWSVKMTNQAKATVIVILSLGVFASIATLIRLKFLADLTDLEDLLFATTDAMVWTLIEPGVAIIASSLVTIRPLLRAWRIRGFQSTENSKRTGPSSYGHHGTNPSRARGMPGFGSKDVAAIDMEAGYARNEGASPSSPTFDAHSKGSKFSLMSRISERATDSPDGTAHPASNGISVHRRIEVRSEVYVIEGTSSPRPSTRSAHHDTWPPNHSPSSSEIELTSMEPVYARSDSGVGLGSHR</sequence>
<dbReference type="InterPro" id="IPR052337">
    <property type="entry name" value="SAT4-like"/>
</dbReference>
<feature type="transmembrane region" description="Helical" evidence="7">
    <location>
        <begin position="50"/>
        <end position="75"/>
    </location>
</feature>
<reference evidence="9" key="1">
    <citation type="submission" date="2021-03" db="EMBL/GenBank/DDBJ databases">
        <title>Revisited historic fungal species revealed as producer of novel bioactive compounds through whole genome sequencing and comparative genomics.</title>
        <authorList>
            <person name="Vignolle G.A."/>
            <person name="Hochenegger N."/>
            <person name="Mach R.L."/>
            <person name="Mach-Aigner A.R."/>
            <person name="Javad Rahimi M."/>
            <person name="Salim K.A."/>
            <person name="Chan C.M."/>
            <person name="Lim L.B.L."/>
            <person name="Cai F."/>
            <person name="Druzhinina I.S."/>
            <person name="U'Ren J.M."/>
            <person name="Derntl C."/>
        </authorList>
    </citation>
    <scope>NUCLEOTIDE SEQUENCE</scope>
    <source>
        <strain evidence="9">TUCIM 5799</strain>
    </source>
</reference>
<comment type="subcellular location">
    <subcellularLocation>
        <location evidence="1">Membrane</location>
        <topology evidence="1">Multi-pass membrane protein</topology>
    </subcellularLocation>
</comment>
<keyword evidence="3 7" id="KW-1133">Transmembrane helix</keyword>
<gene>
    <name evidence="9" type="ORF">JX265_011882</name>
</gene>
<dbReference type="PANTHER" id="PTHR33048:SF96">
    <property type="entry name" value="INTEGRAL MEMBRANE PROTEIN"/>
    <property type="match status" value="1"/>
</dbReference>
<keyword evidence="4 7" id="KW-0472">Membrane</keyword>
<protein>
    <recommendedName>
        <fullName evidence="8">Rhodopsin domain-containing protein</fullName>
    </recommendedName>
</protein>